<organism evidence="3 4">
    <name type="scientific">Flavisolibacter ginsengisoli DSM 18119</name>
    <dbReference type="NCBI Taxonomy" id="1121884"/>
    <lineage>
        <taxon>Bacteria</taxon>
        <taxon>Pseudomonadati</taxon>
        <taxon>Bacteroidota</taxon>
        <taxon>Chitinophagia</taxon>
        <taxon>Chitinophagales</taxon>
        <taxon>Chitinophagaceae</taxon>
        <taxon>Flavisolibacter</taxon>
    </lineage>
</organism>
<sequence>MKNDLEIQQDVMNQLKWNPFLKASEIGVSIKNGIVTLSGQVDSYAQKLEAERTVRKVAGVKAIAEDIQIGVLPSYRKSDTDIAASVLNALKWHSAVPEDKLEVKVEDGVVTLGGEVEWEYQRNSARNAVVNLLGVRSVINNIAIKPKASAGDVKSKITSALLRTATIDAERISVDVVGNKVILKGKVRSYTEKEDAEEAAWFAPGIATVESHLELIPQEELMF</sequence>
<dbReference type="EMBL" id="FQUU01000002">
    <property type="protein sequence ID" value="SHE58462.1"/>
    <property type="molecule type" value="Genomic_DNA"/>
</dbReference>
<dbReference type="Pfam" id="PF04972">
    <property type="entry name" value="BON"/>
    <property type="match status" value="3"/>
</dbReference>
<reference evidence="3 4" key="1">
    <citation type="submission" date="2016-11" db="EMBL/GenBank/DDBJ databases">
        <authorList>
            <person name="Jaros S."/>
            <person name="Januszkiewicz K."/>
            <person name="Wedrychowicz H."/>
        </authorList>
    </citation>
    <scope>NUCLEOTIDE SEQUENCE [LARGE SCALE GENOMIC DNA]</scope>
    <source>
        <strain evidence="3 4">DSM 18119</strain>
    </source>
</reference>
<keyword evidence="4" id="KW-1185">Reference proteome</keyword>
<accession>A0A1M4UNW2</accession>
<evidence type="ECO:0000259" key="2">
    <source>
        <dbReference type="PROSITE" id="PS50914"/>
    </source>
</evidence>
<dbReference type="InterPro" id="IPR014004">
    <property type="entry name" value="Transpt-assoc_nodulatn_dom_bac"/>
</dbReference>
<dbReference type="OrthoDB" id="870892at2"/>
<dbReference type="InterPro" id="IPR007055">
    <property type="entry name" value="BON_dom"/>
</dbReference>
<feature type="domain" description="BON" evidence="2">
    <location>
        <begin position="3"/>
        <end position="71"/>
    </location>
</feature>
<feature type="domain" description="BON" evidence="2">
    <location>
        <begin position="78"/>
        <end position="146"/>
    </location>
</feature>
<evidence type="ECO:0000256" key="1">
    <source>
        <dbReference type="ARBA" id="ARBA00022729"/>
    </source>
</evidence>
<keyword evidence="1" id="KW-0732">Signal</keyword>
<dbReference type="SMART" id="SM00749">
    <property type="entry name" value="BON"/>
    <property type="match status" value="3"/>
</dbReference>
<dbReference type="InterPro" id="IPR051686">
    <property type="entry name" value="Lipoprotein_DolP"/>
</dbReference>
<name>A0A1M4UNW2_9BACT</name>
<dbReference type="PROSITE" id="PS50914">
    <property type="entry name" value="BON"/>
    <property type="match status" value="3"/>
</dbReference>
<evidence type="ECO:0000313" key="3">
    <source>
        <dbReference type="EMBL" id="SHE58462.1"/>
    </source>
</evidence>
<evidence type="ECO:0000313" key="4">
    <source>
        <dbReference type="Proteomes" id="UP000184048"/>
    </source>
</evidence>
<dbReference type="AlphaFoldDB" id="A0A1M4UNW2"/>
<feature type="domain" description="BON" evidence="2">
    <location>
        <begin position="149"/>
        <end position="217"/>
    </location>
</feature>
<dbReference type="PANTHER" id="PTHR34606:SF4">
    <property type="entry name" value="OUTER MEMBRANE LIPOPROTEIN DOLP"/>
    <property type="match status" value="1"/>
</dbReference>
<gene>
    <name evidence="3" type="ORF">SAMN02745131_00726</name>
</gene>
<dbReference type="RefSeq" id="WP_072833865.1">
    <property type="nucleotide sequence ID" value="NZ_FQUU01000002.1"/>
</dbReference>
<proteinExistence type="predicted"/>
<dbReference type="Gene3D" id="3.30.1340.30">
    <property type="match status" value="3"/>
</dbReference>
<dbReference type="PANTHER" id="PTHR34606">
    <property type="entry name" value="BON DOMAIN-CONTAINING PROTEIN"/>
    <property type="match status" value="1"/>
</dbReference>
<dbReference type="Proteomes" id="UP000184048">
    <property type="component" value="Unassembled WGS sequence"/>
</dbReference>
<protein>
    <submittedName>
        <fullName evidence="3">Osmotically-inducible protein OsmY, contains BON domain</fullName>
    </submittedName>
</protein>
<dbReference type="STRING" id="1121884.SAMN02745131_00726"/>